<proteinExistence type="predicted"/>
<reference evidence="1 2" key="1">
    <citation type="submission" date="2017-11" db="EMBL/GenBank/DDBJ databases">
        <authorList>
            <person name="Kracher B."/>
        </authorList>
    </citation>
    <scope>NUCLEOTIDE SEQUENCE [LARGE SCALE GENOMIC DNA]</scope>
    <source>
        <strain evidence="1 2">RACE1</strain>
    </source>
</reference>
<dbReference type="VEuPathDB" id="FungiDB:BLGHR1_14141"/>
<organism evidence="1 2">
    <name type="scientific">Blumeria hordei</name>
    <name type="common">Barley powdery mildew</name>
    <name type="synonym">Blumeria graminis f. sp. hordei</name>
    <dbReference type="NCBI Taxonomy" id="2867405"/>
    <lineage>
        <taxon>Eukaryota</taxon>
        <taxon>Fungi</taxon>
        <taxon>Dikarya</taxon>
        <taxon>Ascomycota</taxon>
        <taxon>Pezizomycotina</taxon>
        <taxon>Leotiomycetes</taxon>
        <taxon>Erysiphales</taxon>
        <taxon>Erysiphaceae</taxon>
        <taxon>Blumeria</taxon>
    </lineage>
</organism>
<sequence length="302" mass="33820">MVCTSVILQLIFVGNHKRVSMHSFTHGLPDQLYLRTSFVEENIFNQKLADLQIVNTPVSEKSRSHLAELCSHLFDNPKDLVGNLFGAFESDNQLIRNVDASSPDQRVKCYNDFGRIHEENGQVLLSDILGNKVPGCGPKILVDILSSYKMLVTGDHSRYTSSYGSHPSYSITGDVPLPLEPVIDDMQPIATFSLKNCWEIADAETCLLHVVMVRDVVRLLLYHQGATFYQIIPPLNEQVSKGAIQKTLKNYDLGKSLSLISNNLLDLPLGGCKTWRETMNSTLQKKVAYIKSFRSHRGPELS</sequence>
<name>A0A383UU88_BLUHO</name>
<dbReference type="Proteomes" id="UP000275772">
    <property type="component" value="Unassembled WGS sequence"/>
</dbReference>
<dbReference type="AlphaFoldDB" id="A0A383UU88"/>
<evidence type="ECO:0000313" key="1">
    <source>
        <dbReference type="EMBL" id="SZF03349.1"/>
    </source>
</evidence>
<protein>
    <submittedName>
        <fullName evidence="1">Uncharacterized protein</fullName>
    </submittedName>
</protein>
<accession>A0A383UU88</accession>
<dbReference type="EMBL" id="UNSH01000050">
    <property type="protein sequence ID" value="SZF03349.1"/>
    <property type="molecule type" value="Genomic_DNA"/>
</dbReference>
<gene>
    <name evidence="1" type="ORF">BLGHR1_14141</name>
</gene>
<evidence type="ECO:0000313" key="2">
    <source>
        <dbReference type="Proteomes" id="UP000275772"/>
    </source>
</evidence>